<comment type="function">
    <text evidence="4">Mediates inactivation of the TORC1 complex in response to amino acid starvation. Required for meiotic nuclear division.</text>
</comment>
<reference evidence="7" key="1">
    <citation type="submission" date="2014-03" db="EMBL/GenBank/DDBJ databases">
        <authorList>
            <person name="Casaregola S."/>
        </authorList>
    </citation>
    <scope>NUCLEOTIDE SEQUENCE [LARGE SCALE GENOMIC DNA]</scope>
    <source>
        <strain evidence="7">CLIB 918</strain>
    </source>
</reference>
<feature type="compositionally biased region" description="Basic residues" evidence="5">
    <location>
        <begin position="136"/>
        <end position="145"/>
    </location>
</feature>
<feature type="compositionally biased region" description="Polar residues" evidence="5">
    <location>
        <begin position="114"/>
        <end position="135"/>
    </location>
</feature>
<dbReference type="GO" id="GO:1990130">
    <property type="term" value="C:GATOR1 complex"/>
    <property type="evidence" value="ECO:0007669"/>
    <property type="project" value="TreeGrafter"/>
</dbReference>
<feature type="region of interest" description="Disordered" evidence="5">
    <location>
        <begin position="202"/>
        <end position="234"/>
    </location>
</feature>
<dbReference type="InterPro" id="IPR005365">
    <property type="entry name" value="Npr3"/>
</dbReference>
<dbReference type="GO" id="GO:1904262">
    <property type="term" value="P:negative regulation of TORC1 signaling"/>
    <property type="evidence" value="ECO:0007669"/>
    <property type="project" value="TreeGrafter"/>
</dbReference>
<feature type="compositionally biased region" description="Gly residues" evidence="5">
    <location>
        <begin position="968"/>
        <end position="987"/>
    </location>
</feature>
<accession>A0A0J9X3Y6</accession>
<evidence type="ECO:0000259" key="6">
    <source>
        <dbReference type="Pfam" id="PF24064"/>
    </source>
</evidence>
<dbReference type="GO" id="GO:0034198">
    <property type="term" value="P:cellular response to amino acid starvation"/>
    <property type="evidence" value="ECO:0007669"/>
    <property type="project" value="TreeGrafter"/>
</dbReference>
<sequence>MSFNLPNPCLLAILVTISTHKGPQFVLHYPPDPDNHGYQAAPVLHNSSDDDEENNNDDDDDDNDNDDDDNDGSSTYFSDTDEVLTDEDSDGDIPRNYDNAKDESSSRRDSDTSMYTASTHTDQRSARQQYSNSYHRGSRRHRKGGQAKLTRSETNPLNPIHRTALKEAKVIEGLERAKRNAAAAKREIDDTSIEDSFTMYKGGTRRRSSMNDTTRPTIVRRSSSGGGLRRHSSHAQRPIIDAMESMQVSDSAIVDDDGEDTENKSVSRNSQVTTTETIKAFRAGLPIGAKQDDTTTISSRGSKKGDSIVDNLRKSMVLSWKTVLGFDTLFLSELLVPSRYLCNKRFELTVDDMVFLGCPVHVLPDGNWVKKKREKPHHKDTSSSRSKRKPRSGNTIAQEDDADDEFEASMYDQDRPDGDVLEQENYAEHENMEEEDNTSAAAGQEYDDPKSDMRMFHVVFVLNPPVIEYSFRIEEMYHHIISKFVGSLRHEQAKSNYVWDEVSKIMQVRDRASQEGYSAGQLWDEIASVSSLANTISQLYEAVTTSEIANLEIGGKSRYLQIPIQTQFAYLPSLTERVFTGTYLTTSTPFEQAYLDHGHNIARYALLLLEDAESIIRNIRLDHNDSVAAMIRSMSPTVSISQVADLNRARVEDVLKIAHNLIYWRKARTINPVHHRNTYIVSPLGPIANLYHFSSLFRAKFPLLPSLPRILSTLSTGIPTAYYNMIPTRDHRELYLDAMGWMLKYGFVTQLRRFVWIKITTRIKDLVNKDIQIEEARRNYELEQSNKPAVQTQDYASNTAHGETLTFTKTAVSPTLQSVATHGTSILKKAISSPQSLPVESTLEASVNERQRNRSDPRVSLNPVADMAEEGNCDKEHKTSEHSTSAAIAVHRPPSVRVDMHSHQLPSHVHLSTSLNPRLGTSMLGPGHSSLMPMSQPNFVSSSLASSLGIKRSAFAVTPSESELGSIPTGGDGTTASGAGGIGGSGTSSGDDRLEDTILLDPCSATALQMKWINKLLEKKPSTLVAMFWKLFKFMDGKHAIDEVEGVTRVEVKKVLEAFGDNLVIARHW</sequence>
<dbReference type="PANTHER" id="PTHR13153">
    <property type="entry name" value="CGTHBA PROTEIN -14 GENE PROTEIN"/>
    <property type="match status" value="1"/>
</dbReference>
<evidence type="ECO:0000256" key="4">
    <source>
        <dbReference type="RuleBase" id="RU368069"/>
    </source>
</evidence>
<evidence type="ECO:0000256" key="2">
    <source>
        <dbReference type="ARBA" id="ARBA00017880"/>
    </source>
</evidence>
<keyword evidence="8" id="KW-1185">Reference proteome</keyword>
<proteinExistence type="inferred from homology"/>
<gene>
    <name evidence="7" type="ORF">BN980_GECA02s01484g</name>
</gene>
<name>A0A0J9X3Y6_GEOCN</name>
<protein>
    <recommendedName>
        <fullName evidence="2 4">Nitrogen permease regulator 3</fullName>
    </recommendedName>
    <alternativeName>
        <fullName evidence="3 4">Required for meiotic nuclear division protein 11</fullName>
    </alternativeName>
</protein>
<evidence type="ECO:0000256" key="1">
    <source>
        <dbReference type="ARBA" id="ARBA00010546"/>
    </source>
</evidence>
<evidence type="ECO:0000256" key="5">
    <source>
        <dbReference type="SAM" id="MobiDB-lite"/>
    </source>
</evidence>
<keyword evidence="4" id="KW-0732">Signal</keyword>
<feature type="region of interest" description="Disordered" evidence="5">
    <location>
        <begin position="961"/>
        <end position="990"/>
    </location>
</feature>
<dbReference type="OrthoDB" id="18648at2759"/>
<dbReference type="GO" id="GO:0038202">
    <property type="term" value="P:TORC1 signaling"/>
    <property type="evidence" value="ECO:0007669"/>
    <property type="project" value="TreeGrafter"/>
</dbReference>
<dbReference type="InterPro" id="IPR056603">
    <property type="entry name" value="HTH_NPRL3"/>
</dbReference>
<feature type="domain" description="GATOR1 complex protein NPRL3 C-terminal HTH" evidence="6">
    <location>
        <begin position="1006"/>
        <end position="1064"/>
    </location>
</feature>
<dbReference type="Pfam" id="PF03666">
    <property type="entry name" value="NPR3"/>
    <property type="match status" value="1"/>
</dbReference>
<comment type="similarity">
    <text evidence="1 4">Belongs to the NPR3 family.</text>
</comment>
<dbReference type="GO" id="GO:0005774">
    <property type="term" value="C:vacuolar membrane"/>
    <property type="evidence" value="ECO:0007669"/>
    <property type="project" value="UniProtKB-SubCell"/>
</dbReference>
<feature type="compositionally biased region" description="Acidic residues" evidence="5">
    <location>
        <begin position="79"/>
        <end position="91"/>
    </location>
</feature>
<keyword evidence="4" id="KW-0469">Meiosis</keyword>
<feature type="region of interest" description="Disordered" evidence="5">
    <location>
        <begin position="28"/>
        <end position="159"/>
    </location>
</feature>
<feature type="compositionally biased region" description="Basic and acidic residues" evidence="5">
    <location>
        <begin position="92"/>
        <end position="111"/>
    </location>
</feature>
<dbReference type="Proteomes" id="UP000242525">
    <property type="component" value="Unassembled WGS sequence"/>
</dbReference>
<feature type="compositionally biased region" description="Acidic residues" evidence="5">
    <location>
        <begin position="49"/>
        <end position="71"/>
    </location>
</feature>
<evidence type="ECO:0000256" key="3">
    <source>
        <dbReference type="ARBA" id="ARBA00030028"/>
    </source>
</evidence>
<feature type="region of interest" description="Disordered" evidence="5">
    <location>
        <begin position="369"/>
        <end position="405"/>
    </location>
</feature>
<dbReference type="GO" id="GO:0051321">
    <property type="term" value="P:meiotic cell cycle"/>
    <property type="evidence" value="ECO:0007669"/>
    <property type="project" value="UniProtKB-UniRule"/>
</dbReference>
<evidence type="ECO:0000313" key="7">
    <source>
        <dbReference type="EMBL" id="CDO51824.1"/>
    </source>
</evidence>
<dbReference type="STRING" id="1173061.A0A0J9X3Y6"/>
<comment type="subcellular location">
    <subcellularLocation>
        <location evidence="4">Vacuole membrane</location>
        <topology evidence="4">Peripheral membrane protein</topology>
    </subcellularLocation>
</comment>
<dbReference type="GO" id="GO:0010508">
    <property type="term" value="P:positive regulation of autophagy"/>
    <property type="evidence" value="ECO:0007669"/>
    <property type="project" value="TreeGrafter"/>
</dbReference>
<dbReference type="AlphaFoldDB" id="A0A0J9X3Y6"/>
<organism evidence="7 8">
    <name type="scientific">Geotrichum candidum</name>
    <name type="common">Oospora lactis</name>
    <name type="synonym">Dipodascus geotrichum</name>
    <dbReference type="NCBI Taxonomy" id="1173061"/>
    <lineage>
        <taxon>Eukaryota</taxon>
        <taxon>Fungi</taxon>
        <taxon>Dikarya</taxon>
        <taxon>Ascomycota</taxon>
        <taxon>Saccharomycotina</taxon>
        <taxon>Dipodascomycetes</taxon>
        <taxon>Dipodascales</taxon>
        <taxon>Dipodascaceae</taxon>
        <taxon>Geotrichum</taxon>
    </lineage>
</organism>
<feature type="region of interest" description="Disordered" evidence="5">
    <location>
        <begin position="429"/>
        <end position="448"/>
    </location>
</feature>
<evidence type="ECO:0000313" key="8">
    <source>
        <dbReference type="Proteomes" id="UP000242525"/>
    </source>
</evidence>
<dbReference type="PANTHER" id="PTHR13153:SF5">
    <property type="entry name" value="GATOR COMPLEX PROTEIN NPRL3"/>
    <property type="match status" value="1"/>
</dbReference>
<comment type="caution">
    <text evidence="7">The sequence shown here is derived from an EMBL/GenBank/DDBJ whole genome shotgun (WGS) entry which is preliminary data.</text>
</comment>
<dbReference type="EMBL" id="CCBN010000002">
    <property type="protein sequence ID" value="CDO51824.1"/>
    <property type="molecule type" value="Genomic_DNA"/>
</dbReference>
<dbReference type="Pfam" id="PF24064">
    <property type="entry name" value="HTH_NPRL3"/>
    <property type="match status" value="1"/>
</dbReference>